<accession>A0AA40H9X3</accession>
<evidence type="ECO:0000313" key="1">
    <source>
        <dbReference type="EMBL" id="KAK1327369.1"/>
    </source>
</evidence>
<organism evidence="1 2">
    <name type="scientific">Cnephaeus nilssonii</name>
    <name type="common">Northern bat</name>
    <name type="synonym">Eptesicus nilssonii</name>
    <dbReference type="NCBI Taxonomy" id="3371016"/>
    <lineage>
        <taxon>Eukaryota</taxon>
        <taxon>Metazoa</taxon>
        <taxon>Chordata</taxon>
        <taxon>Craniata</taxon>
        <taxon>Vertebrata</taxon>
        <taxon>Euteleostomi</taxon>
        <taxon>Mammalia</taxon>
        <taxon>Eutheria</taxon>
        <taxon>Laurasiatheria</taxon>
        <taxon>Chiroptera</taxon>
        <taxon>Yangochiroptera</taxon>
        <taxon>Vespertilionidae</taxon>
        <taxon>Cnephaeus</taxon>
    </lineage>
</organism>
<comment type="caution">
    <text evidence="1">The sequence shown here is derived from an EMBL/GenBank/DDBJ whole genome shotgun (WGS) entry which is preliminary data.</text>
</comment>
<dbReference type="EMBL" id="JAULJE010000045">
    <property type="protein sequence ID" value="KAK1327369.1"/>
    <property type="molecule type" value="Genomic_DNA"/>
</dbReference>
<gene>
    <name evidence="1" type="ORF">QTO34_014989</name>
</gene>
<sequence>MEHTLYYIRHTRGHWELTGLTSLYTTEFTLEKSHMSVVTVGSISGKGLPSLNTTKFTLEKSHMSVMNVVSISVEGLTSLDTTEFILEKSHKCAGNGFFFSLIIRTLKGVYEILSMNVNPFYGNIHSARFLINLRYK</sequence>
<dbReference type="InterPro" id="IPR039938">
    <property type="entry name" value="Sp4-like"/>
</dbReference>
<proteinExistence type="predicted"/>
<name>A0AA40H9X3_CNENI</name>
<keyword evidence="2" id="KW-1185">Reference proteome</keyword>
<dbReference type="Proteomes" id="UP001177744">
    <property type="component" value="Unassembled WGS sequence"/>
</dbReference>
<evidence type="ECO:0000313" key="2">
    <source>
        <dbReference type="Proteomes" id="UP001177744"/>
    </source>
</evidence>
<protein>
    <submittedName>
        <fullName evidence="1">Uncharacterized protein</fullName>
    </submittedName>
</protein>
<reference evidence="1" key="1">
    <citation type="submission" date="2023-06" db="EMBL/GenBank/DDBJ databases">
        <title>Reference genome for the Northern bat (Eptesicus nilssonii), a most northern bat species.</title>
        <authorList>
            <person name="Laine V.N."/>
            <person name="Pulliainen A.T."/>
            <person name="Lilley T.M."/>
        </authorList>
    </citation>
    <scope>NUCLEOTIDE SEQUENCE</scope>
    <source>
        <strain evidence="1">BLF_Eptnil</strain>
        <tissue evidence="1">Kidney</tissue>
    </source>
</reference>
<dbReference type="AlphaFoldDB" id="A0AA40H9X3"/>
<dbReference type="PANTHER" id="PTHR14947:SF25">
    <property type="entry name" value="C2H2-TYPE DOMAIN-CONTAINING PROTEIN"/>
    <property type="match status" value="1"/>
</dbReference>
<dbReference type="PANTHER" id="PTHR14947">
    <property type="entry name" value="ZINC FINGER PROTEIN"/>
    <property type="match status" value="1"/>
</dbReference>